<dbReference type="GO" id="GO:0003677">
    <property type="term" value="F:DNA binding"/>
    <property type="evidence" value="ECO:0007669"/>
    <property type="project" value="UniProtKB-KW"/>
</dbReference>
<feature type="domain" description="Myb-like" evidence="4">
    <location>
        <begin position="120"/>
        <end position="159"/>
    </location>
</feature>
<dbReference type="InterPro" id="IPR015495">
    <property type="entry name" value="Myb_TF_plants"/>
</dbReference>
<evidence type="ECO:0000313" key="7">
    <source>
        <dbReference type="Proteomes" id="UP000237347"/>
    </source>
</evidence>
<keyword evidence="7" id="KW-1185">Reference proteome</keyword>
<gene>
    <name evidence="6" type="primary">C1_2</name>
    <name evidence="6" type="ORF">CFP56_021927</name>
</gene>
<sequence length="159" mass="17871">MLNTPAADLALTNLAYCSHNDFHGFAAYCSHADLHGFTAYWHQALPCLHRRFLCPLPIPLFFLGERVFNRRRRPRPPAPAVFGGIRKNDSPSPILELSNPMVSTGKDGRNVEMGRRPCCAKGVIRGAWSAWEDKILINYIKIHGEGKWTDLPQRAGSNF</sequence>
<comment type="subcellular location">
    <subcellularLocation>
        <location evidence="1">Nucleus</location>
    </subcellularLocation>
</comment>
<dbReference type="GO" id="GO:0005634">
    <property type="term" value="C:nucleus"/>
    <property type="evidence" value="ECO:0007669"/>
    <property type="project" value="UniProtKB-SubCell"/>
</dbReference>
<dbReference type="InterPro" id="IPR001005">
    <property type="entry name" value="SANT/Myb"/>
</dbReference>
<proteinExistence type="predicted"/>
<dbReference type="PANTHER" id="PTHR47999">
    <property type="entry name" value="TRANSCRIPTION FACTOR MYB8-RELATED-RELATED"/>
    <property type="match status" value="1"/>
</dbReference>
<dbReference type="SUPFAM" id="SSF46689">
    <property type="entry name" value="Homeodomain-like"/>
    <property type="match status" value="1"/>
</dbReference>
<dbReference type="InterPro" id="IPR017930">
    <property type="entry name" value="Myb_dom"/>
</dbReference>
<protein>
    <submittedName>
        <fullName evidence="6">Anthocyanin regulatory c1 protein</fullName>
    </submittedName>
</protein>
<evidence type="ECO:0000256" key="1">
    <source>
        <dbReference type="ARBA" id="ARBA00004123"/>
    </source>
</evidence>
<dbReference type="CDD" id="cd00167">
    <property type="entry name" value="SANT"/>
    <property type="match status" value="1"/>
</dbReference>
<feature type="domain" description="HTH myb-type" evidence="5">
    <location>
        <begin position="120"/>
        <end position="159"/>
    </location>
</feature>
<name>A0AAW0KCV5_QUESU</name>
<evidence type="ECO:0000256" key="3">
    <source>
        <dbReference type="ARBA" id="ARBA00023242"/>
    </source>
</evidence>
<comment type="caution">
    <text evidence="6">The sequence shown here is derived from an EMBL/GenBank/DDBJ whole genome shotgun (WGS) entry which is preliminary data.</text>
</comment>
<reference evidence="6 7" key="1">
    <citation type="journal article" date="2018" name="Sci. Data">
        <title>The draft genome sequence of cork oak.</title>
        <authorList>
            <person name="Ramos A.M."/>
            <person name="Usie A."/>
            <person name="Barbosa P."/>
            <person name="Barros P.M."/>
            <person name="Capote T."/>
            <person name="Chaves I."/>
            <person name="Simoes F."/>
            <person name="Abreu I."/>
            <person name="Carrasquinho I."/>
            <person name="Faro C."/>
            <person name="Guimaraes J.B."/>
            <person name="Mendonca D."/>
            <person name="Nobrega F."/>
            <person name="Rodrigues L."/>
            <person name="Saibo N.J.M."/>
            <person name="Varela M.C."/>
            <person name="Egas C."/>
            <person name="Matos J."/>
            <person name="Miguel C.M."/>
            <person name="Oliveira M.M."/>
            <person name="Ricardo C.P."/>
            <person name="Goncalves S."/>
        </authorList>
    </citation>
    <scope>NUCLEOTIDE SEQUENCE [LARGE SCALE GENOMIC DNA]</scope>
    <source>
        <strain evidence="7">cv. HL8</strain>
    </source>
</reference>
<organism evidence="6 7">
    <name type="scientific">Quercus suber</name>
    <name type="common">Cork oak</name>
    <dbReference type="NCBI Taxonomy" id="58331"/>
    <lineage>
        <taxon>Eukaryota</taxon>
        <taxon>Viridiplantae</taxon>
        <taxon>Streptophyta</taxon>
        <taxon>Embryophyta</taxon>
        <taxon>Tracheophyta</taxon>
        <taxon>Spermatophyta</taxon>
        <taxon>Magnoliopsida</taxon>
        <taxon>eudicotyledons</taxon>
        <taxon>Gunneridae</taxon>
        <taxon>Pentapetalae</taxon>
        <taxon>rosids</taxon>
        <taxon>fabids</taxon>
        <taxon>Fagales</taxon>
        <taxon>Fagaceae</taxon>
        <taxon>Quercus</taxon>
    </lineage>
</organism>
<evidence type="ECO:0000256" key="2">
    <source>
        <dbReference type="ARBA" id="ARBA00023125"/>
    </source>
</evidence>
<dbReference type="Proteomes" id="UP000237347">
    <property type="component" value="Unassembled WGS sequence"/>
</dbReference>
<dbReference type="Gene3D" id="1.10.10.60">
    <property type="entry name" value="Homeodomain-like"/>
    <property type="match status" value="1"/>
</dbReference>
<dbReference type="EMBL" id="PKMF04000342">
    <property type="protein sequence ID" value="KAK7836842.1"/>
    <property type="molecule type" value="Genomic_DNA"/>
</dbReference>
<keyword evidence="3" id="KW-0539">Nucleus</keyword>
<evidence type="ECO:0000259" key="4">
    <source>
        <dbReference type="PROSITE" id="PS50090"/>
    </source>
</evidence>
<dbReference type="PANTHER" id="PTHR47999:SF96">
    <property type="entry name" value="TRANSCRIPTION REPRESSOR MYB6-LIKE"/>
    <property type="match status" value="1"/>
</dbReference>
<evidence type="ECO:0000313" key="6">
    <source>
        <dbReference type="EMBL" id="KAK7836842.1"/>
    </source>
</evidence>
<dbReference type="InterPro" id="IPR009057">
    <property type="entry name" value="Homeodomain-like_sf"/>
</dbReference>
<dbReference type="Pfam" id="PF00249">
    <property type="entry name" value="Myb_DNA-binding"/>
    <property type="match status" value="1"/>
</dbReference>
<dbReference type="AlphaFoldDB" id="A0AAW0KCV5"/>
<dbReference type="PROSITE" id="PS50090">
    <property type="entry name" value="MYB_LIKE"/>
    <property type="match status" value="1"/>
</dbReference>
<accession>A0AAW0KCV5</accession>
<evidence type="ECO:0000259" key="5">
    <source>
        <dbReference type="PROSITE" id="PS51294"/>
    </source>
</evidence>
<dbReference type="PROSITE" id="PS51294">
    <property type="entry name" value="HTH_MYB"/>
    <property type="match status" value="1"/>
</dbReference>
<keyword evidence="2" id="KW-0238">DNA-binding</keyword>